<keyword evidence="4" id="KW-1185">Reference proteome</keyword>
<dbReference type="STRING" id="30522.A0A4W2EMP6"/>
<evidence type="ECO:0000256" key="1">
    <source>
        <dbReference type="ARBA" id="ARBA00010311"/>
    </source>
</evidence>
<feature type="domain" description="Coiled-coil SMC6 And NSE5 INteracting (CANIN)" evidence="2">
    <location>
        <begin position="13"/>
        <end position="159"/>
    </location>
</feature>
<proteinExistence type="inferred from homology"/>
<name>A0A4W2EMP6_BOBOX</name>
<evidence type="ECO:0000313" key="4">
    <source>
        <dbReference type="Proteomes" id="UP000314981"/>
    </source>
</evidence>
<comment type="similarity">
    <text evidence="1">Belongs to the FAM178 family.</text>
</comment>
<sequence>LSSSLVLASDCFPFCASVLRSEASLSHSEQQDALQEVALDSSLNYICKFLTLCALAQPGAYTDQNLLDLIELLCRAGLDTRLRLLPKTDLQQLLLQLLENIREWPEKLRQLCCALSRASDHHHNLLALVQLFLDVSPRSRQLRGQLSLLVMARLLNQQERLSLWQEKAQVSVCLSILWGLGEAGQPLLPLFLKVGSLRPGKFKVGLPFLLTSLHLTVTFCTPTLCQPLRIKQ</sequence>
<evidence type="ECO:0000259" key="2">
    <source>
        <dbReference type="Pfam" id="PF14816"/>
    </source>
</evidence>
<reference evidence="3" key="3">
    <citation type="submission" date="2025-09" db="UniProtKB">
        <authorList>
            <consortium name="Ensembl"/>
        </authorList>
    </citation>
    <scope>IDENTIFICATION</scope>
</reference>
<dbReference type="PANTHER" id="PTHR16046">
    <property type="entry name" value="SMC5-SMC6 COMPLEX LOCALIZATION FACTOR 2"/>
    <property type="match status" value="1"/>
</dbReference>
<dbReference type="Ensembl" id="ENSBIXT00000030728.1">
    <property type="protein sequence ID" value="ENSBIXP00000038118.1"/>
    <property type="gene ID" value="ENSBIXG00000021863.1"/>
</dbReference>
<dbReference type="PANTHER" id="PTHR16046:SF11">
    <property type="entry name" value="PROTEIN FAM178B"/>
    <property type="match status" value="1"/>
</dbReference>
<accession>A0A4W2EMP6</accession>
<organism evidence="3 4">
    <name type="scientific">Bos indicus x Bos taurus</name>
    <name type="common">Hybrid cattle</name>
    <dbReference type="NCBI Taxonomy" id="30522"/>
    <lineage>
        <taxon>Eukaryota</taxon>
        <taxon>Metazoa</taxon>
        <taxon>Chordata</taxon>
        <taxon>Craniata</taxon>
        <taxon>Vertebrata</taxon>
        <taxon>Euteleostomi</taxon>
        <taxon>Mammalia</taxon>
        <taxon>Eutheria</taxon>
        <taxon>Laurasiatheria</taxon>
        <taxon>Artiodactyla</taxon>
        <taxon>Ruminantia</taxon>
        <taxon>Pecora</taxon>
        <taxon>Bovidae</taxon>
        <taxon>Bovinae</taxon>
        <taxon>Bos</taxon>
    </lineage>
</organism>
<protein>
    <recommendedName>
        <fullName evidence="2">Coiled-coil SMC6 And NSE5 INteracting (CANIN) domain-containing protein</fullName>
    </recommendedName>
</protein>
<reference evidence="3" key="2">
    <citation type="submission" date="2025-08" db="UniProtKB">
        <authorList>
            <consortium name="Ensembl"/>
        </authorList>
    </citation>
    <scope>IDENTIFICATION</scope>
</reference>
<dbReference type="Proteomes" id="UP000314981">
    <property type="component" value="Chromosome 11"/>
</dbReference>
<reference evidence="3 4" key="1">
    <citation type="submission" date="2018-11" db="EMBL/GenBank/DDBJ databases">
        <title>Haplotype-resolved cattle genomes.</title>
        <authorList>
            <person name="Low W.Y."/>
            <person name="Tearle R."/>
            <person name="Bickhart D.M."/>
            <person name="Rosen B.D."/>
            <person name="Koren S."/>
            <person name="Rhie A."/>
            <person name="Hiendleder S."/>
            <person name="Phillippy A.M."/>
            <person name="Smith T.P.L."/>
            <person name="Williams J.L."/>
        </authorList>
    </citation>
    <scope>NUCLEOTIDE SEQUENCE [LARGE SCALE GENOMIC DNA]</scope>
</reference>
<dbReference type="AlphaFoldDB" id="A0A4W2EMP6"/>
<evidence type="ECO:0000313" key="3">
    <source>
        <dbReference type="Ensembl" id="ENSBIXP00000038118.1"/>
    </source>
</evidence>
<dbReference type="InterPro" id="IPR044276">
    <property type="entry name" value="CANIN_dom"/>
</dbReference>
<dbReference type="InterPro" id="IPR026161">
    <property type="entry name" value="FAM178"/>
</dbReference>
<dbReference type="Pfam" id="PF14816">
    <property type="entry name" value="CANIN"/>
    <property type="match status" value="1"/>
</dbReference>